<proteinExistence type="predicted"/>
<reference evidence="3 4" key="1">
    <citation type="submission" date="2015-04" db="EMBL/GenBank/DDBJ databases">
        <title>Taxonomic description and genome sequence of Bacillus campisalis sp. nov., a novel member of the genus Bacillus isolated from solar saltern.</title>
        <authorList>
            <person name="Mathan Kumar R."/>
            <person name="Kaur G."/>
            <person name="Kumar A."/>
            <person name="Singh N.K."/>
            <person name="Kaur N."/>
            <person name="Kumar N."/>
            <person name="Mayilraj S."/>
        </authorList>
    </citation>
    <scope>NUCLEOTIDE SEQUENCE [LARGE SCALE GENOMIC DNA]</scope>
    <source>
        <strain evidence="3 4">SA2-6</strain>
    </source>
</reference>
<comment type="caution">
    <text evidence="3">The sequence shown here is derived from an EMBL/GenBank/DDBJ whole genome shotgun (WGS) entry which is preliminary data.</text>
</comment>
<feature type="domain" description="Regulator of ribonuclease activity B" evidence="2">
    <location>
        <begin position="148"/>
        <end position="245"/>
    </location>
</feature>
<evidence type="ECO:0000259" key="1">
    <source>
        <dbReference type="Pfam" id="PF05117"/>
    </source>
</evidence>
<dbReference type="OrthoDB" id="7839302at2"/>
<organism evidence="3 4">
    <name type="scientific">Mesobacillus campisalis</name>
    <dbReference type="NCBI Taxonomy" id="1408103"/>
    <lineage>
        <taxon>Bacteria</taxon>
        <taxon>Bacillati</taxon>
        <taxon>Bacillota</taxon>
        <taxon>Bacilli</taxon>
        <taxon>Bacillales</taxon>
        <taxon>Bacillaceae</taxon>
        <taxon>Mesobacillus</taxon>
    </lineage>
</organism>
<dbReference type="InterPro" id="IPR036701">
    <property type="entry name" value="RraB-like_sf"/>
</dbReference>
<name>A0A0M2SYS6_9BACI</name>
<evidence type="ECO:0000313" key="4">
    <source>
        <dbReference type="Proteomes" id="UP000034166"/>
    </source>
</evidence>
<dbReference type="RefSeq" id="WP_046523608.1">
    <property type="nucleotide sequence ID" value="NZ_LAYY01000009.1"/>
</dbReference>
<dbReference type="InterPro" id="IPR009671">
    <property type="entry name" value="RraB_dom"/>
</dbReference>
<dbReference type="Gene3D" id="3.30.70.970">
    <property type="entry name" value="RraB-like"/>
    <property type="match status" value="1"/>
</dbReference>
<dbReference type="InterPro" id="IPR016097">
    <property type="entry name" value="DUF695"/>
</dbReference>
<dbReference type="Pfam" id="PF06877">
    <property type="entry name" value="RraB"/>
    <property type="match status" value="1"/>
</dbReference>
<protein>
    <submittedName>
        <fullName evidence="3">Uncharacterized protein</fullName>
    </submittedName>
</protein>
<dbReference type="PATRIC" id="fig|1408103.3.peg.2244"/>
<keyword evidence="4" id="KW-1185">Reference proteome</keyword>
<gene>
    <name evidence="3" type="ORF">WQ57_09955</name>
</gene>
<evidence type="ECO:0000259" key="2">
    <source>
        <dbReference type="Pfam" id="PF06877"/>
    </source>
</evidence>
<dbReference type="Proteomes" id="UP000034166">
    <property type="component" value="Unassembled WGS sequence"/>
</dbReference>
<dbReference type="Pfam" id="PF05117">
    <property type="entry name" value="DUF695"/>
    <property type="match status" value="1"/>
</dbReference>
<accession>A0A0M2SYS6</accession>
<feature type="domain" description="DUF695" evidence="1">
    <location>
        <begin position="3"/>
        <end position="137"/>
    </location>
</feature>
<dbReference type="AlphaFoldDB" id="A0A0M2SYS6"/>
<dbReference type="EMBL" id="LAYY01000009">
    <property type="protein sequence ID" value="KKK38132.1"/>
    <property type="molecule type" value="Genomic_DNA"/>
</dbReference>
<evidence type="ECO:0000313" key="3">
    <source>
        <dbReference type="EMBL" id="KKK38132.1"/>
    </source>
</evidence>
<sequence length="250" mass="29496">MSENWDIYFDYIDDKIASVVLDLDIWQEIDNEEFNHSFCLRLNLKEPNEDGLPIEKEAEVINEIEDSLIEFLDHRNFINVGRVTTNGVRDVIFYSNQELKNILIDAAHQFVKPAGYEFEIFGIEEDETWEFYYDFLYPNQYQQQHMGNQQVVDSLEESGDQLEVPRKVEHWLLFSDLKMMKRFIKDIKKEGFSIEEEPNQVNEEGKYTVAISRIDSVDLPSINEVTDLLIEISEEHEGEYDGWETFVLGE</sequence>
<dbReference type="SUPFAM" id="SSF89946">
    <property type="entry name" value="Hypothetical protein VC0424"/>
    <property type="match status" value="1"/>
</dbReference>